<dbReference type="Proteomes" id="UP000659654">
    <property type="component" value="Unassembled WGS sequence"/>
</dbReference>
<dbReference type="Proteomes" id="UP000582659">
    <property type="component" value="Unassembled WGS sequence"/>
</dbReference>
<reference evidence="2" key="2">
    <citation type="submission" date="2020-09" db="EMBL/GenBank/DDBJ databases">
        <authorList>
            <person name="Kikuchi T."/>
        </authorList>
    </citation>
    <scope>NUCLEOTIDE SEQUENCE</scope>
    <source>
        <strain evidence="2">Ka4C1</strain>
    </source>
</reference>
<evidence type="ECO:0000313" key="4">
    <source>
        <dbReference type="Proteomes" id="UP000659654"/>
    </source>
</evidence>
<dbReference type="WBParaSite" id="BXY_0401600.1">
    <property type="protein sequence ID" value="BXY_0401600.1"/>
    <property type="gene ID" value="BXY_0401600"/>
</dbReference>
<sequence>MANEEEGKKSPTGLSQNPRATFPLPFFSPTSKAECRNKWPQAMQMDWRRRQIPAAPNLVAVEWRSAIACALARPPFQRQVRSSISGGHAIWLFKMRDIWFSHFRDDSEPCW</sequence>
<evidence type="ECO:0000313" key="2">
    <source>
        <dbReference type="EMBL" id="CAD5231336.1"/>
    </source>
</evidence>
<gene>
    <name evidence="2" type="ORF">BXYJ_LOCUS11432</name>
</gene>
<proteinExistence type="predicted"/>
<dbReference type="EMBL" id="CAJFCV020000005">
    <property type="protein sequence ID" value="CAG9122466.1"/>
    <property type="molecule type" value="Genomic_DNA"/>
</dbReference>
<evidence type="ECO:0000313" key="3">
    <source>
        <dbReference type="Proteomes" id="UP000095284"/>
    </source>
</evidence>
<name>A0A1I7RTG1_BURXY</name>
<reference evidence="5" key="1">
    <citation type="submission" date="2016-11" db="UniProtKB">
        <authorList>
            <consortium name="WormBaseParasite"/>
        </authorList>
    </citation>
    <scope>IDENTIFICATION</scope>
</reference>
<organism evidence="3 5">
    <name type="scientific">Bursaphelenchus xylophilus</name>
    <name type="common">Pinewood nematode worm</name>
    <name type="synonym">Aphelenchoides xylophilus</name>
    <dbReference type="NCBI Taxonomy" id="6326"/>
    <lineage>
        <taxon>Eukaryota</taxon>
        <taxon>Metazoa</taxon>
        <taxon>Ecdysozoa</taxon>
        <taxon>Nematoda</taxon>
        <taxon>Chromadorea</taxon>
        <taxon>Rhabditida</taxon>
        <taxon>Tylenchina</taxon>
        <taxon>Tylenchomorpha</taxon>
        <taxon>Aphelenchoidea</taxon>
        <taxon>Aphelenchoididae</taxon>
        <taxon>Bursaphelenchus</taxon>
    </lineage>
</organism>
<accession>A0A1I7RTG1</accession>
<protein>
    <submittedName>
        <fullName evidence="2">(pine wood nematode) hypothetical protein</fullName>
    </submittedName>
</protein>
<keyword evidence="4" id="KW-1185">Reference proteome</keyword>
<evidence type="ECO:0000256" key="1">
    <source>
        <dbReference type="SAM" id="MobiDB-lite"/>
    </source>
</evidence>
<dbReference type="EMBL" id="CAJFDI010000005">
    <property type="protein sequence ID" value="CAD5231336.1"/>
    <property type="molecule type" value="Genomic_DNA"/>
</dbReference>
<dbReference type="AlphaFoldDB" id="A0A1I7RTG1"/>
<evidence type="ECO:0000313" key="5">
    <source>
        <dbReference type="WBParaSite" id="BXY_0401600.1"/>
    </source>
</evidence>
<dbReference type="Proteomes" id="UP000095284">
    <property type="component" value="Unplaced"/>
</dbReference>
<feature type="region of interest" description="Disordered" evidence="1">
    <location>
        <begin position="1"/>
        <end position="28"/>
    </location>
</feature>